<keyword evidence="3 5" id="KW-0732">Signal</keyword>
<evidence type="ECO:0000256" key="3">
    <source>
        <dbReference type="ARBA" id="ARBA00022729"/>
    </source>
</evidence>
<dbReference type="InterPro" id="IPR050492">
    <property type="entry name" value="Bact_metal-bind_prot9"/>
</dbReference>
<dbReference type="GO" id="GO:0030001">
    <property type="term" value="P:metal ion transport"/>
    <property type="evidence" value="ECO:0007669"/>
    <property type="project" value="InterPro"/>
</dbReference>
<evidence type="ECO:0000313" key="7">
    <source>
        <dbReference type="Proteomes" id="UP000515570"/>
    </source>
</evidence>
<sequence>MHVITKLPKALIAALLIPAVLLVACGSPTPTSKERAIIYGSFFPIYSLVREIAGPDADVRSFMPHNQDPHLWEPSPKDIRALSQADLLVVNGANMEPWLPQVEEALPTLPILNLSEYVELINYKGAAALGEFQYIGRIHIPAGTDVTMMFGHTHERELRAAFFKDPGNLSTNDLVQRGRDVMNAEGQPLAQREHTEVVDSAVHAIKMGHESGDVTFSFPEGGDWIFVSDRESEEILPYWFADNSGATIATEPVIEGGSAKTEHSIFDPHSWLSLVNAKRYANAIGGQLKQLLPEHEAELDKRTRKLVAKLTQLQAQFKDKLKQAQHREFLTSHNAFAYVARDYELTQHPLQGLTTHEAPKLRVLTEAIRVARRSGINVVFYELGSDPKTAQVIADEIGGVALPLCSMEYGPIDSDHETYTDIVQFNLENLATALAVESTPQ</sequence>
<evidence type="ECO:0000313" key="6">
    <source>
        <dbReference type="EMBL" id="QMV84810.1"/>
    </source>
</evidence>
<evidence type="ECO:0000256" key="2">
    <source>
        <dbReference type="ARBA" id="ARBA00022448"/>
    </source>
</evidence>
<dbReference type="RefSeq" id="WP_182385617.1">
    <property type="nucleotide sequence ID" value="NZ_CP059833.1"/>
</dbReference>
<gene>
    <name evidence="6" type="ORF">HW450_10770</name>
</gene>
<dbReference type="Pfam" id="PF01297">
    <property type="entry name" value="ZnuA"/>
    <property type="match status" value="1"/>
</dbReference>
<dbReference type="PANTHER" id="PTHR42953">
    <property type="entry name" value="HIGH-AFFINITY ZINC UPTAKE SYSTEM PROTEIN ZNUA-RELATED"/>
    <property type="match status" value="1"/>
</dbReference>
<name>A0A7G5FDW9_9CORY</name>
<dbReference type="GO" id="GO:0046872">
    <property type="term" value="F:metal ion binding"/>
    <property type="evidence" value="ECO:0007669"/>
    <property type="project" value="InterPro"/>
</dbReference>
<dbReference type="PANTHER" id="PTHR42953:SF3">
    <property type="entry name" value="HIGH-AFFINITY ZINC UPTAKE SYSTEM PROTEIN ZNUA"/>
    <property type="match status" value="1"/>
</dbReference>
<dbReference type="PRINTS" id="PR00691">
    <property type="entry name" value="ADHESINB"/>
</dbReference>
<keyword evidence="7" id="KW-1185">Reference proteome</keyword>
<dbReference type="GO" id="GO:0007155">
    <property type="term" value="P:cell adhesion"/>
    <property type="evidence" value="ECO:0007669"/>
    <property type="project" value="InterPro"/>
</dbReference>
<evidence type="ECO:0000256" key="4">
    <source>
        <dbReference type="RuleBase" id="RU003512"/>
    </source>
</evidence>
<reference evidence="6 7" key="1">
    <citation type="submission" date="2020-07" db="EMBL/GenBank/DDBJ databases">
        <title>non toxigenic Corynebacterium sp. nov from a clinical source.</title>
        <authorList>
            <person name="Bernier A.-M."/>
            <person name="Bernard K."/>
        </authorList>
    </citation>
    <scope>NUCLEOTIDE SEQUENCE [LARGE SCALE GENOMIC DNA]</scope>
    <source>
        <strain evidence="7">NML 93-0612</strain>
    </source>
</reference>
<evidence type="ECO:0000256" key="5">
    <source>
        <dbReference type="SAM" id="SignalP"/>
    </source>
</evidence>
<keyword evidence="2 4" id="KW-0813">Transport</keyword>
<organism evidence="6 7">
    <name type="scientific">Corynebacterium hindlerae</name>
    <dbReference type="NCBI Taxonomy" id="699041"/>
    <lineage>
        <taxon>Bacteria</taxon>
        <taxon>Bacillati</taxon>
        <taxon>Actinomycetota</taxon>
        <taxon>Actinomycetes</taxon>
        <taxon>Mycobacteriales</taxon>
        <taxon>Corynebacteriaceae</taxon>
        <taxon>Corynebacterium</taxon>
    </lineage>
</organism>
<dbReference type="Gene3D" id="3.40.50.1980">
    <property type="entry name" value="Nitrogenase molybdenum iron protein domain"/>
    <property type="match status" value="2"/>
</dbReference>
<accession>A0A7G5FDW9</accession>
<feature type="signal peptide" evidence="5">
    <location>
        <begin position="1"/>
        <end position="24"/>
    </location>
</feature>
<dbReference type="PROSITE" id="PS51257">
    <property type="entry name" value="PROKAR_LIPOPROTEIN"/>
    <property type="match status" value="1"/>
</dbReference>
<protein>
    <submittedName>
        <fullName evidence="6">Zinc ABC transporter substrate-binding protein</fullName>
    </submittedName>
</protein>
<dbReference type="InterPro" id="IPR006129">
    <property type="entry name" value="AdhesinB"/>
</dbReference>
<dbReference type="Proteomes" id="UP000515570">
    <property type="component" value="Chromosome"/>
</dbReference>
<dbReference type="EMBL" id="CP059833">
    <property type="protein sequence ID" value="QMV84810.1"/>
    <property type="molecule type" value="Genomic_DNA"/>
</dbReference>
<evidence type="ECO:0000256" key="1">
    <source>
        <dbReference type="ARBA" id="ARBA00011028"/>
    </source>
</evidence>
<dbReference type="AlphaFoldDB" id="A0A7G5FDW9"/>
<dbReference type="InterPro" id="IPR006127">
    <property type="entry name" value="ZnuA-like"/>
</dbReference>
<dbReference type="SUPFAM" id="SSF53807">
    <property type="entry name" value="Helical backbone' metal receptor"/>
    <property type="match status" value="1"/>
</dbReference>
<comment type="similarity">
    <text evidence="1 4">Belongs to the bacterial solute-binding protein 9 family.</text>
</comment>
<feature type="chain" id="PRO_5039520423" evidence="5">
    <location>
        <begin position="25"/>
        <end position="441"/>
    </location>
</feature>
<dbReference type="PRINTS" id="PR00690">
    <property type="entry name" value="ADHESNFAMILY"/>
</dbReference>
<proteinExistence type="inferred from homology"/>
<dbReference type="InterPro" id="IPR006128">
    <property type="entry name" value="Lipoprotein_PsaA-like"/>
</dbReference>